<feature type="coiled-coil region" evidence="3">
    <location>
        <begin position="399"/>
        <end position="479"/>
    </location>
</feature>
<accession>A0A8C6DUY0</accession>
<feature type="region of interest" description="Disordered" evidence="4">
    <location>
        <begin position="1"/>
        <end position="26"/>
    </location>
</feature>
<keyword evidence="2" id="KW-0040">ANK repeat</keyword>
<feature type="repeat" description="ANK" evidence="2">
    <location>
        <begin position="110"/>
        <end position="142"/>
    </location>
</feature>
<dbReference type="InterPro" id="IPR002110">
    <property type="entry name" value="Ankyrin_rpt"/>
</dbReference>
<dbReference type="Pfam" id="PF13857">
    <property type="entry name" value="Ank_5"/>
    <property type="match status" value="1"/>
</dbReference>
<dbReference type="Proteomes" id="UP000694544">
    <property type="component" value="Unplaced"/>
</dbReference>
<feature type="domain" description="CCDC144C-like coiled-coil" evidence="5">
    <location>
        <begin position="498"/>
        <end position="863"/>
    </location>
</feature>
<dbReference type="InterPro" id="IPR039497">
    <property type="entry name" value="CC144C-like_CC_dom"/>
</dbReference>
<feature type="repeat" description="ANK" evidence="2">
    <location>
        <begin position="209"/>
        <end position="241"/>
    </location>
</feature>
<dbReference type="PANTHER" id="PTHR24147:SF60">
    <property type="entry name" value="ANKYRIN REPEAT DOMAIN-CONTAINING PROTEIN 26-RELATED"/>
    <property type="match status" value="1"/>
</dbReference>
<feature type="repeat" description="ANK" evidence="2">
    <location>
        <begin position="77"/>
        <end position="109"/>
    </location>
</feature>
<evidence type="ECO:0000256" key="3">
    <source>
        <dbReference type="SAM" id="Coils"/>
    </source>
</evidence>
<dbReference type="Ensembl" id="ENSMMST00000021400.1">
    <property type="protein sequence ID" value="ENSMMSP00000019386.1"/>
    <property type="gene ID" value="ENSMMSG00000014604.1"/>
</dbReference>
<dbReference type="PROSITE" id="PS50088">
    <property type="entry name" value="ANK_REPEAT"/>
    <property type="match status" value="5"/>
</dbReference>
<dbReference type="AlphaFoldDB" id="A0A8C6DUY0"/>
<evidence type="ECO:0000259" key="5">
    <source>
        <dbReference type="Pfam" id="PF14915"/>
    </source>
</evidence>
<feature type="compositionally biased region" description="Polar residues" evidence="4">
    <location>
        <begin position="1"/>
        <end position="11"/>
    </location>
</feature>
<dbReference type="PROSITE" id="PS50297">
    <property type="entry name" value="ANK_REP_REGION"/>
    <property type="match status" value="5"/>
</dbReference>
<dbReference type="GeneTree" id="ENSGT00940000153661"/>
<feature type="coiled-coil region" evidence="3">
    <location>
        <begin position="507"/>
        <end position="541"/>
    </location>
</feature>
<dbReference type="Pfam" id="PF12796">
    <property type="entry name" value="Ank_2"/>
    <property type="match status" value="1"/>
</dbReference>
<keyword evidence="7" id="KW-1185">Reference proteome</keyword>
<feature type="coiled-coil region" evidence="3">
    <location>
        <begin position="579"/>
        <end position="611"/>
    </location>
</feature>
<name>A0A8C6DUY0_MOSMO</name>
<proteinExistence type="predicted"/>
<feature type="coiled-coil region" evidence="3">
    <location>
        <begin position="637"/>
        <end position="868"/>
    </location>
</feature>
<evidence type="ECO:0000256" key="1">
    <source>
        <dbReference type="ARBA" id="ARBA00023054"/>
    </source>
</evidence>
<sequence>MCLEVSVSNDHSGMKDSKPLSFPTGRDSGHRFNFQPGYCIRNKDLRKIHKAATVGSVHKVQHVLLLGKNGLNDRDKKNRTALHLACACGHSEVVTLLLERKCLVDLCDAENKTALMKAVECQEEECATLLLEHGADPNVMDVSGNTALHYAVFSQNVSLAAKLLSYDANIEARNKYNLTPLLLAINENREQMVEFLVKKGANINAVDNWKRTALVLAVNYGLVNVVSLLLQQGVDIFSKDIFGWTAEDYAITSDFSAELDLEMLSEEAQEKLDGDEKNHSQVCKTVNFNFWFKLYDTHTICVSNKLNKSQGRLFYLQILESCLPHCRDCLFSAWMSDCERHSSLYSKITHIICFFFCFYLSFLHHADSGSLLKIQDAGFSYERLVDFQRSHCEPLRQKIHEMKSEVRGVQKELSETKEVKSQLEHQKVEWKRELGILRFTLKQEEENRRNASMLYEEMREELRRKEDEYSKEIEMKQQLDFTIQALKMELKTMKINWNQVSDSCEEAKDLLRENHMLQNEIAMLRLERDALKNQNHREKEEEYFEDVEILKGKNDDLQTAIKPSEGTLTETLAQSPGRLHALRAEMLNAQLEEEKESEQRLETAVESSRSRLAAALHDHDQGQMSKRDLELAFQRVRDKSLRLLDKLKSDMANLKDSYEMLSQQPCSAESKFNKLKIKLHHTTDDLREKTLMLERVQRDLSQAECQNQEIEHMYQNEQGKVNTYLGKQKSLEERLSQLQSENTLLRQQLDNARNRADREEKTVISIQDQFQQIVRKFQPENEKRGLMLEERNKELIKEWNHLKERLYQYENEKAEREVIVRQLQQELDDTLKKQSMSEASLKVTSQYCAHLEAEAQDLKNNVKLLQLRQLPSQVCVKLNVLMVNM</sequence>
<feature type="repeat" description="ANK" evidence="2">
    <location>
        <begin position="176"/>
        <end position="208"/>
    </location>
</feature>
<dbReference type="InterPro" id="IPR036770">
    <property type="entry name" value="Ankyrin_rpt-contain_sf"/>
</dbReference>
<keyword evidence="1 3" id="KW-0175">Coiled coil</keyword>
<evidence type="ECO:0000313" key="7">
    <source>
        <dbReference type="Proteomes" id="UP000694544"/>
    </source>
</evidence>
<dbReference type="SUPFAM" id="SSF57997">
    <property type="entry name" value="Tropomyosin"/>
    <property type="match status" value="1"/>
</dbReference>
<dbReference type="Pfam" id="PF14915">
    <property type="entry name" value="CCDC144C"/>
    <property type="match status" value="1"/>
</dbReference>
<dbReference type="Gene3D" id="1.25.40.20">
    <property type="entry name" value="Ankyrin repeat-containing domain"/>
    <property type="match status" value="2"/>
</dbReference>
<reference evidence="6" key="2">
    <citation type="submission" date="2025-09" db="UniProtKB">
        <authorList>
            <consortium name="Ensembl"/>
        </authorList>
    </citation>
    <scope>IDENTIFICATION</scope>
</reference>
<organism evidence="6 7">
    <name type="scientific">Moschus moschiferus</name>
    <name type="common">Siberian musk deer</name>
    <name type="synonym">Moschus sibiricus</name>
    <dbReference type="NCBI Taxonomy" id="68415"/>
    <lineage>
        <taxon>Eukaryota</taxon>
        <taxon>Metazoa</taxon>
        <taxon>Chordata</taxon>
        <taxon>Craniata</taxon>
        <taxon>Vertebrata</taxon>
        <taxon>Euteleostomi</taxon>
        <taxon>Mammalia</taxon>
        <taxon>Eutheria</taxon>
        <taxon>Laurasiatheria</taxon>
        <taxon>Artiodactyla</taxon>
        <taxon>Ruminantia</taxon>
        <taxon>Pecora</taxon>
        <taxon>Moschidae</taxon>
        <taxon>Moschus</taxon>
    </lineage>
</organism>
<evidence type="ECO:0000256" key="2">
    <source>
        <dbReference type="PROSITE-ProRule" id="PRU00023"/>
    </source>
</evidence>
<dbReference type="PANTHER" id="PTHR24147">
    <property type="entry name" value="ANKYRIN REPEAT DOMAIN 36-RELATED"/>
    <property type="match status" value="1"/>
</dbReference>
<evidence type="ECO:0000256" key="4">
    <source>
        <dbReference type="SAM" id="MobiDB-lite"/>
    </source>
</evidence>
<protein>
    <recommendedName>
        <fullName evidence="5">CCDC144C-like coiled-coil domain-containing protein</fullName>
    </recommendedName>
</protein>
<dbReference type="InterPro" id="IPR050657">
    <property type="entry name" value="Ankyrin_repeat_domain"/>
</dbReference>
<evidence type="ECO:0000313" key="6">
    <source>
        <dbReference type="Ensembl" id="ENSMMSP00000019386.1"/>
    </source>
</evidence>
<feature type="repeat" description="ANK" evidence="2">
    <location>
        <begin position="143"/>
        <end position="175"/>
    </location>
</feature>
<dbReference type="SMART" id="SM00248">
    <property type="entry name" value="ANK"/>
    <property type="match status" value="5"/>
</dbReference>
<dbReference type="Pfam" id="PF00023">
    <property type="entry name" value="Ank"/>
    <property type="match status" value="1"/>
</dbReference>
<dbReference type="PRINTS" id="PR01415">
    <property type="entry name" value="ANKYRIN"/>
</dbReference>
<reference evidence="6" key="1">
    <citation type="submission" date="2025-08" db="UniProtKB">
        <authorList>
            <consortium name="Ensembl"/>
        </authorList>
    </citation>
    <scope>IDENTIFICATION</scope>
</reference>
<dbReference type="SUPFAM" id="SSF48403">
    <property type="entry name" value="Ankyrin repeat"/>
    <property type="match status" value="1"/>
</dbReference>